<accession>A0A9E6R5S2</accession>
<sequence>MNSAARAGAPTAVVASAQKKAGQNRWLGMGSVLDRVENVATLDRPRNAMTRPSRRAGIMTPRKIPA</sequence>
<gene>
    <name evidence="2" type="ORF">K6K41_14695</name>
</gene>
<evidence type="ECO:0000256" key="1">
    <source>
        <dbReference type="SAM" id="MobiDB-lite"/>
    </source>
</evidence>
<dbReference type="AlphaFoldDB" id="A0A9E6R5S2"/>
<reference evidence="2" key="1">
    <citation type="submission" date="2021-08" db="EMBL/GenBank/DDBJ databases">
        <authorList>
            <person name="Zhang H."/>
            <person name="Xu M."/>
            <person name="Yu Z."/>
            <person name="Yang L."/>
            <person name="Cai Y."/>
        </authorList>
    </citation>
    <scope>NUCLEOTIDE SEQUENCE</scope>
    <source>
        <strain evidence="2">CHL1</strain>
    </source>
</reference>
<protein>
    <submittedName>
        <fullName evidence="2">Uncharacterized protein</fullName>
    </submittedName>
</protein>
<keyword evidence="3" id="KW-1185">Reference proteome</keyword>
<proteinExistence type="predicted"/>
<feature type="region of interest" description="Disordered" evidence="1">
    <location>
        <begin position="46"/>
        <end position="66"/>
    </location>
</feature>
<evidence type="ECO:0000313" key="3">
    <source>
        <dbReference type="Proteomes" id="UP000825701"/>
    </source>
</evidence>
<name>A0A9E6R5S2_9HYPH</name>
<dbReference type="Proteomes" id="UP000825701">
    <property type="component" value="Chromosome"/>
</dbReference>
<organism evidence="2 3">
    <name type="scientific">Chenggangzhangella methanolivorans</name>
    <dbReference type="NCBI Taxonomy" id="1437009"/>
    <lineage>
        <taxon>Bacteria</taxon>
        <taxon>Pseudomonadati</taxon>
        <taxon>Pseudomonadota</taxon>
        <taxon>Alphaproteobacteria</taxon>
        <taxon>Hyphomicrobiales</taxon>
        <taxon>Methylopilaceae</taxon>
        <taxon>Chenggangzhangella</taxon>
    </lineage>
</organism>
<dbReference type="RefSeq" id="WP_261401268.1">
    <property type="nucleotide sequence ID" value="NZ_CP081869.1"/>
</dbReference>
<evidence type="ECO:0000313" key="2">
    <source>
        <dbReference type="EMBL" id="QZN98359.1"/>
    </source>
</evidence>
<dbReference type="EMBL" id="CP081869">
    <property type="protein sequence ID" value="QZN98359.1"/>
    <property type="molecule type" value="Genomic_DNA"/>
</dbReference>
<dbReference type="KEGG" id="cmet:K6K41_14695"/>